<feature type="region of interest" description="Disordered" evidence="1">
    <location>
        <begin position="27"/>
        <end position="47"/>
    </location>
</feature>
<organism evidence="2 3">
    <name type="scientific">Aspergillus violaceofuscus (strain CBS 115571)</name>
    <dbReference type="NCBI Taxonomy" id="1450538"/>
    <lineage>
        <taxon>Eukaryota</taxon>
        <taxon>Fungi</taxon>
        <taxon>Dikarya</taxon>
        <taxon>Ascomycota</taxon>
        <taxon>Pezizomycotina</taxon>
        <taxon>Eurotiomycetes</taxon>
        <taxon>Eurotiomycetidae</taxon>
        <taxon>Eurotiales</taxon>
        <taxon>Aspergillaceae</taxon>
        <taxon>Aspergillus</taxon>
    </lineage>
</organism>
<keyword evidence="3" id="KW-1185">Reference proteome</keyword>
<dbReference type="PANTHER" id="PTHR28002">
    <property type="entry name" value="MIOREX COMPLEX COMPONENT 11"/>
    <property type="match status" value="1"/>
</dbReference>
<evidence type="ECO:0000313" key="2">
    <source>
        <dbReference type="EMBL" id="PYI22925.1"/>
    </source>
</evidence>
<name>A0A2V5HF05_ASPV1</name>
<protein>
    <submittedName>
        <fullName evidence="2">Uncharacterized protein</fullName>
    </submittedName>
</protein>
<dbReference type="GO" id="GO:0005739">
    <property type="term" value="C:mitochondrion"/>
    <property type="evidence" value="ECO:0007669"/>
    <property type="project" value="TreeGrafter"/>
</dbReference>
<dbReference type="AlphaFoldDB" id="A0A2V5HF05"/>
<evidence type="ECO:0000256" key="1">
    <source>
        <dbReference type="SAM" id="MobiDB-lite"/>
    </source>
</evidence>
<evidence type="ECO:0000313" key="3">
    <source>
        <dbReference type="Proteomes" id="UP000249829"/>
    </source>
</evidence>
<dbReference type="STRING" id="1450538.A0A2V5HF05"/>
<dbReference type="PANTHER" id="PTHR28002:SF1">
    <property type="entry name" value="MIOREX COMPLEX COMPONENT 11"/>
    <property type="match status" value="1"/>
</dbReference>
<gene>
    <name evidence="2" type="ORF">BO99DRAFT_399656</name>
</gene>
<proteinExistence type="predicted"/>
<dbReference type="OMA" id="VGAFHYG"/>
<dbReference type="InterPro" id="IPR018811">
    <property type="entry name" value="MRX11"/>
</dbReference>
<dbReference type="EMBL" id="KZ825108">
    <property type="protein sequence ID" value="PYI22925.1"/>
    <property type="molecule type" value="Genomic_DNA"/>
</dbReference>
<reference evidence="2 3" key="1">
    <citation type="submission" date="2018-02" db="EMBL/GenBank/DDBJ databases">
        <title>The genomes of Aspergillus section Nigri reveals drivers in fungal speciation.</title>
        <authorList>
            <consortium name="DOE Joint Genome Institute"/>
            <person name="Vesth T.C."/>
            <person name="Nybo J."/>
            <person name="Theobald S."/>
            <person name="Brandl J."/>
            <person name="Frisvad J.C."/>
            <person name="Nielsen K.F."/>
            <person name="Lyhne E.K."/>
            <person name="Kogle M.E."/>
            <person name="Kuo A."/>
            <person name="Riley R."/>
            <person name="Clum A."/>
            <person name="Nolan M."/>
            <person name="Lipzen A."/>
            <person name="Salamov A."/>
            <person name="Henrissat B."/>
            <person name="Wiebenga A."/>
            <person name="De vries R.P."/>
            <person name="Grigoriev I.V."/>
            <person name="Mortensen U.H."/>
            <person name="Andersen M.R."/>
            <person name="Baker S.E."/>
        </authorList>
    </citation>
    <scope>NUCLEOTIDE SEQUENCE [LARGE SCALE GENOMIC DNA]</scope>
    <source>
        <strain evidence="2 3">CBS 115571</strain>
    </source>
</reference>
<sequence length="225" mass="24958">MASSQRSISRLTQFSFSFTPFTSFTSHLKPPSRRYISTSPSPPAAPKDLRARLQRFNDRLPRFLRTYTTPLLGAPATHVTSFLILHELTAIVPLFGLAGAFHYGHWLPDLTASESFQQGTQRFQRWLRKNGWVDADTRVDLAALEGGGDLGARLTLSERVAGESSSSSKPQTEGVRLVLEFATAYTVTKFLLPVRIVASVWATPWFARVVLGPLGKGVRGLWGRK</sequence>
<dbReference type="Pfam" id="PF10306">
    <property type="entry name" value="FLILHELTA"/>
    <property type="match status" value="1"/>
</dbReference>
<accession>A0A2V5HF05</accession>
<dbReference type="Proteomes" id="UP000249829">
    <property type="component" value="Unassembled WGS sequence"/>
</dbReference>